<keyword evidence="4" id="KW-0804">Transcription</keyword>
<dbReference type="AlphaFoldDB" id="A0A2I7N908"/>
<dbReference type="KEGG" id="nba:CUN60_11700"/>
<gene>
    <name evidence="6" type="ORF">CUN60_11700</name>
</gene>
<feature type="domain" description="HTH lysR-type" evidence="5">
    <location>
        <begin position="1"/>
        <end position="57"/>
    </location>
</feature>
<evidence type="ECO:0000313" key="6">
    <source>
        <dbReference type="EMBL" id="AUR52929.1"/>
    </source>
</evidence>
<dbReference type="Gene3D" id="1.10.10.10">
    <property type="entry name" value="Winged helix-like DNA-binding domain superfamily/Winged helix DNA-binding domain"/>
    <property type="match status" value="1"/>
</dbReference>
<dbReference type="RefSeq" id="WP_102952216.1">
    <property type="nucleotide sequence ID" value="NZ_CP024847.1"/>
</dbReference>
<dbReference type="Gene3D" id="3.40.190.290">
    <property type="match status" value="1"/>
</dbReference>
<dbReference type="Pfam" id="PF00126">
    <property type="entry name" value="HTH_1"/>
    <property type="match status" value="1"/>
</dbReference>
<dbReference type="PROSITE" id="PS50931">
    <property type="entry name" value="HTH_LYSR"/>
    <property type="match status" value="1"/>
</dbReference>
<proteinExistence type="inferred from homology"/>
<dbReference type="PANTHER" id="PTHR30537:SF68">
    <property type="entry name" value="TRANSCRIPTIONAL REGULATOR-RELATED"/>
    <property type="match status" value="1"/>
</dbReference>
<keyword evidence="3" id="KW-0238">DNA-binding</keyword>
<dbReference type="InterPro" id="IPR036390">
    <property type="entry name" value="WH_DNA-bd_sf"/>
</dbReference>
<evidence type="ECO:0000256" key="1">
    <source>
        <dbReference type="ARBA" id="ARBA00009437"/>
    </source>
</evidence>
<evidence type="ECO:0000259" key="5">
    <source>
        <dbReference type="PROSITE" id="PS50931"/>
    </source>
</evidence>
<evidence type="ECO:0000256" key="4">
    <source>
        <dbReference type="ARBA" id="ARBA00023163"/>
    </source>
</evidence>
<name>A0A2I7N908_9NEIS</name>
<comment type="similarity">
    <text evidence="1">Belongs to the LysR transcriptional regulatory family.</text>
</comment>
<evidence type="ECO:0000313" key="7">
    <source>
        <dbReference type="Proteomes" id="UP000236655"/>
    </source>
</evidence>
<organism evidence="6 7">
    <name type="scientific">Aquella oligotrophica</name>
    <dbReference type="NCBI Taxonomy" id="2067065"/>
    <lineage>
        <taxon>Bacteria</taxon>
        <taxon>Pseudomonadati</taxon>
        <taxon>Pseudomonadota</taxon>
        <taxon>Betaproteobacteria</taxon>
        <taxon>Neisseriales</taxon>
        <taxon>Neisseriaceae</taxon>
        <taxon>Aquella</taxon>
    </lineage>
</organism>
<keyword evidence="7" id="KW-1185">Reference proteome</keyword>
<dbReference type="SUPFAM" id="SSF53850">
    <property type="entry name" value="Periplasmic binding protein-like II"/>
    <property type="match status" value="1"/>
</dbReference>
<accession>A0A2I7N908</accession>
<dbReference type="InterPro" id="IPR005119">
    <property type="entry name" value="LysR_subst-bd"/>
</dbReference>
<dbReference type="GO" id="GO:0043565">
    <property type="term" value="F:sequence-specific DNA binding"/>
    <property type="evidence" value="ECO:0007669"/>
    <property type="project" value="TreeGrafter"/>
</dbReference>
<sequence length="309" mass="35016">MFDDIILFIKLVEVGSFSQLAKLLNSSQATVSRRIQSLEENLGVTLLNRNQRHLEVTHDGQMLYEQFKKPATNLESSWRLVCEELQDELQGTIRLALTTEGARDIILPKLQDFLNEHPRARLHVTFTTQAIHLVKQHYDIAISSSLPESATHTVTILSKFKFKPYASPEYIKKYGAPTNLDELLTHRCIGSLGFAGEENNNYKAENLKTGEEKIISYTSRLYMDTTSHAAIVAKHGEFITGAWDAVVTNEVARGELVEILPDYSFFEIPCFLVRKAGVTSKLEQTFAEFIIKVFNESLHNKMNPLTEPL</sequence>
<dbReference type="InterPro" id="IPR036388">
    <property type="entry name" value="WH-like_DNA-bd_sf"/>
</dbReference>
<dbReference type="Proteomes" id="UP000236655">
    <property type="component" value="Chromosome"/>
</dbReference>
<evidence type="ECO:0000256" key="3">
    <source>
        <dbReference type="ARBA" id="ARBA00023125"/>
    </source>
</evidence>
<dbReference type="Pfam" id="PF03466">
    <property type="entry name" value="LysR_substrate"/>
    <property type="match status" value="1"/>
</dbReference>
<dbReference type="InterPro" id="IPR058163">
    <property type="entry name" value="LysR-type_TF_proteobact-type"/>
</dbReference>
<protein>
    <recommendedName>
        <fullName evidence="5">HTH lysR-type domain-containing protein</fullName>
    </recommendedName>
</protein>
<dbReference type="OrthoDB" id="9178040at2"/>
<reference evidence="7" key="1">
    <citation type="submission" date="2017-11" db="EMBL/GenBank/DDBJ databases">
        <authorList>
            <person name="Chan K.G."/>
            <person name="Lee L.S."/>
        </authorList>
    </citation>
    <scope>NUCLEOTIDE SEQUENCE [LARGE SCALE GENOMIC DNA]</scope>
    <source>
        <strain evidence="7">DSM 100970</strain>
    </source>
</reference>
<evidence type="ECO:0000256" key="2">
    <source>
        <dbReference type="ARBA" id="ARBA00023015"/>
    </source>
</evidence>
<keyword evidence="2" id="KW-0805">Transcription regulation</keyword>
<dbReference type="EMBL" id="CP024847">
    <property type="protein sequence ID" value="AUR52929.1"/>
    <property type="molecule type" value="Genomic_DNA"/>
</dbReference>
<dbReference type="GO" id="GO:0006351">
    <property type="term" value="P:DNA-templated transcription"/>
    <property type="evidence" value="ECO:0007669"/>
    <property type="project" value="TreeGrafter"/>
</dbReference>
<dbReference type="InterPro" id="IPR000847">
    <property type="entry name" value="LysR_HTH_N"/>
</dbReference>
<dbReference type="PANTHER" id="PTHR30537">
    <property type="entry name" value="HTH-TYPE TRANSCRIPTIONAL REGULATOR"/>
    <property type="match status" value="1"/>
</dbReference>
<dbReference type="GO" id="GO:0003700">
    <property type="term" value="F:DNA-binding transcription factor activity"/>
    <property type="evidence" value="ECO:0007669"/>
    <property type="project" value="InterPro"/>
</dbReference>
<dbReference type="PRINTS" id="PR00039">
    <property type="entry name" value="HTHLYSR"/>
</dbReference>
<dbReference type="SUPFAM" id="SSF46785">
    <property type="entry name" value="Winged helix' DNA-binding domain"/>
    <property type="match status" value="1"/>
</dbReference>